<dbReference type="AlphaFoldDB" id="A0A6C0HZF9"/>
<accession>A0A6C0HZF9</accession>
<sequence>MDLETIKNKIETLTKTQQIEVLRIIKKHPTSKLNENKNGIYINLTFLPIEAIQELQEFIQYTLDQEEVLTPLETQKQDFKKTFFIEKEDKDNMTF</sequence>
<protein>
    <recommendedName>
        <fullName evidence="2">NET domain-containing protein</fullName>
    </recommendedName>
</protein>
<proteinExistence type="predicted"/>
<name>A0A6C0HZF9_9ZZZZ</name>
<dbReference type="EMBL" id="MN740057">
    <property type="protein sequence ID" value="QHT85984.1"/>
    <property type="molecule type" value="Genomic_DNA"/>
</dbReference>
<reference evidence="1" key="1">
    <citation type="journal article" date="2020" name="Nature">
        <title>Giant virus diversity and host interactions through global metagenomics.</title>
        <authorList>
            <person name="Schulz F."/>
            <person name="Roux S."/>
            <person name="Paez-Espino D."/>
            <person name="Jungbluth S."/>
            <person name="Walsh D.A."/>
            <person name="Denef V.J."/>
            <person name="McMahon K.D."/>
            <person name="Konstantinidis K.T."/>
            <person name="Eloe-Fadrosh E.A."/>
            <person name="Kyrpides N.C."/>
            <person name="Woyke T."/>
        </authorList>
    </citation>
    <scope>NUCLEOTIDE SEQUENCE</scope>
    <source>
        <strain evidence="1">GVMAG-M-3300023184-184</strain>
    </source>
</reference>
<evidence type="ECO:0008006" key="2">
    <source>
        <dbReference type="Google" id="ProtNLM"/>
    </source>
</evidence>
<organism evidence="1">
    <name type="scientific">viral metagenome</name>
    <dbReference type="NCBI Taxonomy" id="1070528"/>
    <lineage>
        <taxon>unclassified sequences</taxon>
        <taxon>metagenomes</taxon>
        <taxon>organismal metagenomes</taxon>
    </lineage>
</organism>
<evidence type="ECO:0000313" key="1">
    <source>
        <dbReference type="EMBL" id="QHT85984.1"/>
    </source>
</evidence>